<dbReference type="PROSITE" id="PS50943">
    <property type="entry name" value="HTH_CROC1"/>
    <property type="match status" value="1"/>
</dbReference>
<dbReference type="Gene3D" id="1.10.260.40">
    <property type="entry name" value="lambda repressor-like DNA-binding domains"/>
    <property type="match status" value="1"/>
</dbReference>
<dbReference type="STRING" id="883156.HMPREF9282_00578"/>
<evidence type="ECO:0000259" key="1">
    <source>
        <dbReference type="PROSITE" id="PS50943"/>
    </source>
</evidence>
<reference evidence="2 3" key="1">
    <citation type="submission" date="2012-09" db="EMBL/GenBank/DDBJ databases">
        <title>The Genome Sequence of Veillonella ratti ACS-216-V-COL6B.</title>
        <authorList>
            <consortium name="The Broad Institute Genome Sequencing Platform"/>
            <person name="Earl A."/>
            <person name="Ward D."/>
            <person name="Feldgarden M."/>
            <person name="Gevers D."/>
            <person name="Saerens B."/>
            <person name="Vaneechoutte M."/>
            <person name="Walker B."/>
            <person name="Young S.K."/>
            <person name="Zeng Q."/>
            <person name="Gargeya S."/>
            <person name="Fitzgerald M."/>
            <person name="Haas B."/>
            <person name="Abouelleil A."/>
            <person name="Alvarado L."/>
            <person name="Arachchi H.M."/>
            <person name="Berlin A."/>
            <person name="Chapman S.B."/>
            <person name="Goldberg J."/>
            <person name="Griggs A."/>
            <person name="Gujja S."/>
            <person name="Hansen M."/>
            <person name="Howarth C."/>
            <person name="Imamovic A."/>
            <person name="Larimer J."/>
            <person name="McCowen C."/>
            <person name="Montmayeur A."/>
            <person name="Murphy C."/>
            <person name="Neiman D."/>
            <person name="Pearson M."/>
            <person name="Priest M."/>
            <person name="Roberts A."/>
            <person name="Saif S."/>
            <person name="Shea T."/>
            <person name="Sisk P."/>
            <person name="Sykes S."/>
            <person name="Wortman J."/>
            <person name="Nusbaum C."/>
            <person name="Birren B."/>
        </authorList>
    </citation>
    <scope>NUCLEOTIDE SEQUENCE [LARGE SCALE GENOMIC DNA]</scope>
    <source>
        <strain evidence="2 3">ACS-216-V-Col6b</strain>
    </source>
</reference>
<dbReference type="SMART" id="SM00530">
    <property type="entry name" value="HTH_XRE"/>
    <property type="match status" value="1"/>
</dbReference>
<dbReference type="SUPFAM" id="SSF47413">
    <property type="entry name" value="lambda repressor-like DNA-binding domains"/>
    <property type="match status" value="1"/>
</dbReference>
<dbReference type="Pfam" id="PF01381">
    <property type="entry name" value="HTH_3"/>
    <property type="match status" value="1"/>
</dbReference>
<name>K9D6F2_9FIRM</name>
<evidence type="ECO:0000313" key="2">
    <source>
        <dbReference type="EMBL" id="EKU78781.1"/>
    </source>
</evidence>
<dbReference type="InterPro" id="IPR010982">
    <property type="entry name" value="Lambda_DNA-bd_dom_sf"/>
</dbReference>
<dbReference type="PANTHER" id="PTHR37038">
    <property type="entry name" value="TRANSCRIPTIONAL REGULATOR-RELATED"/>
    <property type="match status" value="1"/>
</dbReference>
<dbReference type="eggNOG" id="COG1974">
    <property type="taxonomic scope" value="Bacteria"/>
</dbReference>
<protein>
    <recommendedName>
        <fullName evidence="1">HTH cro/C1-type domain-containing protein</fullName>
    </recommendedName>
</protein>
<gene>
    <name evidence="2" type="ORF">HMPREF9282_00578</name>
</gene>
<dbReference type="GO" id="GO:0003677">
    <property type="term" value="F:DNA binding"/>
    <property type="evidence" value="ECO:0007669"/>
    <property type="project" value="InterPro"/>
</dbReference>
<dbReference type="RefSeq" id="WP_006555478.1">
    <property type="nucleotide sequence ID" value="NZ_JH992936.1"/>
</dbReference>
<feature type="domain" description="HTH cro/C1-type" evidence="1">
    <location>
        <begin position="24"/>
        <end position="79"/>
    </location>
</feature>
<dbReference type="CDD" id="cd00093">
    <property type="entry name" value="HTH_XRE"/>
    <property type="match status" value="1"/>
</dbReference>
<comment type="caution">
    <text evidence="2">The sequence shown here is derived from an EMBL/GenBank/DDBJ whole genome shotgun (WGS) entry which is preliminary data.</text>
</comment>
<dbReference type="InterPro" id="IPR001387">
    <property type="entry name" value="Cro/C1-type_HTH"/>
</dbReference>
<dbReference type="InterPro" id="IPR053163">
    <property type="entry name" value="HTH-type_regulator_Rgg"/>
</dbReference>
<dbReference type="Proteomes" id="UP000009891">
    <property type="component" value="Unassembled WGS sequence"/>
</dbReference>
<dbReference type="PATRIC" id="fig|883156.3.peg.562"/>
<accession>K9D6F2</accession>
<keyword evidence="3" id="KW-1185">Reference proteome</keyword>
<dbReference type="EMBL" id="AHAF01000003">
    <property type="protein sequence ID" value="EKU78781.1"/>
    <property type="molecule type" value="Genomic_DNA"/>
</dbReference>
<dbReference type="AlphaFoldDB" id="K9D6F2"/>
<proteinExistence type="predicted"/>
<sequence length="132" mass="15296">MELISKLLQERLEQSTPQRMGQRIKELRQKKRLSQTEVTALLGFSSQSVISKVENGQMGLPMERMIDLCQILNTTPEYMFFGIGEKFQKPNGPDLSFMNEDTLNFVKNPANYKSIQNLIIDLQIKKLQEMKK</sequence>
<dbReference type="HOGENOM" id="CLU_1916189_0_0_9"/>
<organism evidence="2 3">
    <name type="scientific">Veillonella seminalis ACS-216-V-Col6b</name>
    <dbReference type="NCBI Taxonomy" id="883156"/>
    <lineage>
        <taxon>Bacteria</taxon>
        <taxon>Bacillati</taxon>
        <taxon>Bacillota</taxon>
        <taxon>Negativicutes</taxon>
        <taxon>Veillonellales</taxon>
        <taxon>Veillonellaceae</taxon>
        <taxon>Veillonella</taxon>
    </lineage>
</organism>
<evidence type="ECO:0000313" key="3">
    <source>
        <dbReference type="Proteomes" id="UP000009891"/>
    </source>
</evidence>